<name>A0A2S6MU17_9HYPH</name>
<dbReference type="Proteomes" id="UP000239089">
    <property type="component" value="Unassembled WGS sequence"/>
</dbReference>
<dbReference type="Gene3D" id="3.40.50.1980">
    <property type="entry name" value="Nitrogenase molybdenum iron protein domain"/>
    <property type="match status" value="3"/>
</dbReference>
<protein>
    <recommendedName>
        <fullName evidence="1">Nitrogenase/oxidoreductase component 1 domain-containing protein</fullName>
    </recommendedName>
</protein>
<dbReference type="RefSeq" id="WP_104510828.1">
    <property type="nucleotide sequence ID" value="NZ_JACIGC010000017.1"/>
</dbReference>
<dbReference type="Pfam" id="PF00148">
    <property type="entry name" value="Oxidored_nitro"/>
    <property type="match status" value="1"/>
</dbReference>
<accession>A0A2S6MU17</accession>
<dbReference type="SUPFAM" id="SSF53807">
    <property type="entry name" value="Helical backbone' metal receptor"/>
    <property type="match status" value="1"/>
</dbReference>
<dbReference type="OrthoDB" id="8135695at2"/>
<evidence type="ECO:0000313" key="2">
    <source>
        <dbReference type="EMBL" id="PPQ25856.1"/>
    </source>
</evidence>
<dbReference type="EMBL" id="NHSJ01000140">
    <property type="protein sequence ID" value="PPQ25856.1"/>
    <property type="molecule type" value="Genomic_DNA"/>
</dbReference>
<gene>
    <name evidence="2" type="ORF">CCR94_24120</name>
</gene>
<evidence type="ECO:0000313" key="3">
    <source>
        <dbReference type="Proteomes" id="UP000239089"/>
    </source>
</evidence>
<dbReference type="InterPro" id="IPR000510">
    <property type="entry name" value="Nase/OxRdtase_comp1"/>
</dbReference>
<reference evidence="2 3" key="1">
    <citation type="journal article" date="2018" name="Arch. Microbiol.">
        <title>New insights into the metabolic potential of the phototrophic purple bacterium Rhodopila globiformis DSM 161(T) from its draft genome sequence and evidence for a vanadium-dependent nitrogenase.</title>
        <authorList>
            <person name="Imhoff J.F."/>
            <person name="Rahn T."/>
            <person name="Kunzel S."/>
            <person name="Neulinger S.C."/>
        </authorList>
    </citation>
    <scope>NUCLEOTIDE SEQUENCE [LARGE SCALE GENOMIC DNA]</scope>
    <source>
        <strain evidence="2 3">DSM 16996</strain>
    </source>
</reference>
<dbReference type="GO" id="GO:0016491">
    <property type="term" value="F:oxidoreductase activity"/>
    <property type="evidence" value="ECO:0007669"/>
    <property type="project" value="InterPro"/>
</dbReference>
<dbReference type="InterPro" id="IPR049939">
    <property type="entry name" value="NifE-like"/>
</dbReference>
<organism evidence="2 3">
    <name type="scientific">Rhodoblastus sphagnicola</name>
    <dbReference type="NCBI Taxonomy" id="333368"/>
    <lineage>
        <taxon>Bacteria</taxon>
        <taxon>Pseudomonadati</taxon>
        <taxon>Pseudomonadota</taxon>
        <taxon>Alphaproteobacteria</taxon>
        <taxon>Hyphomicrobiales</taxon>
        <taxon>Rhodoblastaceae</taxon>
        <taxon>Rhodoblastus</taxon>
    </lineage>
</organism>
<feature type="domain" description="Nitrogenase/oxidoreductase component 1" evidence="1">
    <location>
        <begin position="12"/>
        <end position="416"/>
    </location>
</feature>
<dbReference type="PANTHER" id="PTHR42956">
    <property type="entry name" value="NITROGENASE IRON-MOLYBDENUM COFACTOR BIOSYNTHESIS PROTEIN NIFE"/>
    <property type="match status" value="1"/>
</dbReference>
<comment type="caution">
    <text evidence="2">The sequence shown here is derived from an EMBL/GenBank/DDBJ whole genome shotgun (WGS) entry which is preliminary data.</text>
</comment>
<proteinExistence type="predicted"/>
<evidence type="ECO:0000259" key="1">
    <source>
        <dbReference type="Pfam" id="PF00148"/>
    </source>
</evidence>
<keyword evidence="3" id="KW-1185">Reference proteome</keyword>
<dbReference type="AlphaFoldDB" id="A0A2S6MU17"/>
<dbReference type="PANTHER" id="PTHR42956:SF1">
    <property type="entry name" value="NITROGENASE IRON-MOLYBDENUM COFACTOR BIOSYNTHESIS PROTEIN NIFE"/>
    <property type="match status" value="1"/>
</dbReference>
<sequence>MARPLVGFHDGCALHGALATAAAIEGVTPLVHSTPGCALRGAFSSTGAQNFRGAPIHLSPISSTNLAEKHIVFGGASRLREQIKNTLSVLPRGLLVVITGCPTEMIGDDVPAMVREAVTQGEAVVDVGAAGFLGSAHRGYERLVSVLASRVGELNLAPASEAPGLVNIFGIVPRYDETWASDLDEISRLLAGVGLTANPIFGPGGGLSSLAALPKAVASLVLSPWGLAPAQALQEKSGVATVVADGLPIGADAVEKLLRQLAAATGAVEETAIERLLSSERRYEDFALDETLDALSRLGRRRVALVGNSLLAGSLARFLVSTLGWEASALVLTDEPDGPLPTDLAGRVVATADGVETAAAIRASGADFLIAGARYGALAAELGIPLAAIADLGGRASLSGGFVGARGAARLLAALTATPVAPKLFTPQAALAAR</sequence>